<dbReference type="SUPFAM" id="SSF51735">
    <property type="entry name" value="NAD(P)-binding Rossmann-fold domains"/>
    <property type="match status" value="1"/>
</dbReference>
<dbReference type="EMBL" id="QEIN01000291">
    <property type="protein sequence ID" value="RCV50243.1"/>
    <property type="molecule type" value="Genomic_DNA"/>
</dbReference>
<dbReference type="InterPro" id="IPR023401">
    <property type="entry name" value="ODC_N"/>
</dbReference>
<proteinExistence type="predicted"/>
<dbReference type="Pfam" id="PF02423">
    <property type="entry name" value="OCD_Mu_crystall"/>
    <property type="match status" value="1"/>
</dbReference>
<dbReference type="InterPro" id="IPR003462">
    <property type="entry name" value="ODC_Mu_crystall"/>
</dbReference>
<reference evidence="1 2" key="1">
    <citation type="submission" date="2018-04" db="EMBL/GenBank/DDBJ databases">
        <title>Novel actinobacteria from marine sediment.</title>
        <authorList>
            <person name="Ng Z.Y."/>
            <person name="Tan G.Y.A."/>
        </authorList>
    </citation>
    <scope>NUCLEOTIDE SEQUENCE [LARGE SCALE GENOMIC DNA]</scope>
    <source>
        <strain evidence="1 2">TPS81</strain>
    </source>
</reference>
<organism evidence="1 2">
    <name type="scientific">Marinitenerispora sediminis</name>
    <dbReference type="NCBI Taxonomy" id="1931232"/>
    <lineage>
        <taxon>Bacteria</taxon>
        <taxon>Bacillati</taxon>
        <taxon>Actinomycetota</taxon>
        <taxon>Actinomycetes</taxon>
        <taxon>Streptosporangiales</taxon>
        <taxon>Nocardiopsidaceae</taxon>
        <taxon>Marinitenerispora</taxon>
    </lineage>
</organism>
<keyword evidence="2" id="KW-1185">Reference proteome</keyword>
<accession>A0A368SYX6</accession>
<protein>
    <recommendedName>
        <fullName evidence="3">Ornithine cyclodeaminase</fullName>
    </recommendedName>
</protein>
<comment type="caution">
    <text evidence="1">The sequence shown here is derived from an EMBL/GenBank/DDBJ whole genome shotgun (WGS) entry which is preliminary data.</text>
</comment>
<dbReference type="InterPro" id="IPR036291">
    <property type="entry name" value="NAD(P)-bd_dom_sf"/>
</dbReference>
<evidence type="ECO:0000313" key="2">
    <source>
        <dbReference type="Proteomes" id="UP000253318"/>
    </source>
</evidence>
<name>A0A368SYX6_9ACTN</name>
<dbReference type="Proteomes" id="UP000253318">
    <property type="component" value="Unassembled WGS sequence"/>
</dbReference>
<dbReference type="AlphaFoldDB" id="A0A368SYX6"/>
<dbReference type="OrthoDB" id="4218791at2"/>
<sequence>MGIPSRQSGCFTLCRIGAGSTAKSGRPAREIIRIVRDGRIVVPLLLTRRDLETVFADPEFLEQGFQMAQDLMLDTEPARTSSITLPLAQRGQGLSVRLRSPAQEGLCVGLRVGPAHGPYATDLAELLVAPDDGALLALAAADTLDAWRRAVPSGLAARYLAPAAARSLGLFGAGTEAWAVLRVLTRALPSLSVVRIYSRDTAADPPQATLADIMAGRALPRANGAETLVYQAGDVDGWDLAMQTWTLRRAWQLNIGRPFGLD</sequence>
<evidence type="ECO:0000313" key="1">
    <source>
        <dbReference type="EMBL" id="RCV50243.1"/>
    </source>
</evidence>
<dbReference type="Gene3D" id="3.30.1780.10">
    <property type="entry name" value="ornithine cyclodeaminase, domain 1"/>
    <property type="match status" value="1"/>
</dbReference>
<gene>
    <name evidence="1" type="ORF">DEF24_24430</name>
</gene>
<evidence type="ECO:0008006" key="3">
    <source>
        <dbReference type="Google" id="ProtNLM"/>
    </source>
</evidence>